<evidence type="ECO:0000313" key="3">
    <source>
        <dbReference type="Proteomes" id="UP001604336"/>
    </source>
</evidence>
<evidence type="ECO:0000313" key="2">
    <source>
        <dbReference type="EMBL" id="KAL2460170.1"/>
    </source>
</evidence>
<protein>
    <submittedName>
        <fullName evidence="2">Importin beta-like SAD2</fullName>
    </submittedName>
</protein>
<feature type="compositionally biased region" description="Low complexity" evidence="1">
    <location>
        <begin position="80"/>
        <end position="95"/>
    </location>
</feature>
<proteinExistence type="predicted"/>
<accession>A0ABD1P8G5</accession>
<name>A0ABD1P8G5_9LAMI</name>
<reference evidence="3" key="1">
    <citation type="submission" date="2024-07" db="EMBL/GenBank/DDBJ databases">
        <title>Two chromosome-level genome assemblies of Korean endemic species Abeliophyllum distichum and Forsythia ovata (Oleaceae).</title>
        <authorList>
            <person name="Jang H."/>
        </authorList>
    </citation>
    <scope>NUCLEOTIDE SEQUENCE [LARGE SCALE GENOMIC DNA]</scope>
</reference>
<feature type="compositionally biased region" description="Basic and acidic residues" evidence="1">
    <location>
        <begin position="58"/>
        <end position="67"/>
    </location>
</feature>
<dbReference type="EMBL" id="JBFOLK010000014">
    <property type="protein sequence ID" value="KAL2460170.1"/>
    <property type="molecule type" value="Genomic_DNA"/>
</dbReference>
<comment type="caution">
    <text evidence="2">The sequence shown here is derived from an EMBL/GenBank/DDBJ whole genome shotgun (WGS) entry which is preliminary data.</text>
</comment>
<dbReference type="AlphaFoldDB" id="A0ABD1P8G5"/>
<organism evidence="2 3">
    <name type="scientific">Abeliophyllum distichum</name>
    <dbReference type="NCBI Taxonomy" id="126358"/>
    <lineage>
        <taxon>Eukaryota</taxon>
        <taxon>Viridiplantae</taxon>
        <taxon>Streptophyta</taxon>
        <taxon>Embryophyta</taxon>
        <taxon>Tracheophyta</taxon>
        <taxon>Spermatophyta</taxon>
        <taxon>Magnoliopsida</taxon>
        <taxon>eudicotyledons</taxon>
        <taxon>Gunneridae</taxon>
        <taxon>Pentapetalae</taxon>
        <taxon>asterids</taxon>
        <taxon>lamiids</taxon>
        <taxon>Lamiales</taxon>
        <taxon>Oleaceae</taxon>
        <taxon>Forsythieae</taxon>
        <taxon>Abeliophyllum</taxon>
    </lineage>
</organism>
<gene>
    <name evidence="2" type="ORF">Adt_43590</name>
</gene>
<sequence length="124" mass="13243">MTAGVFWKCMNTAEVDDPGALAAVGCLHAISTILESLNISAVPESRHLHLLTWNSSHSNEKHGRDGHWMGPTSCISSILGSNDSGRSRSSSSGSMNEEDDDGCLDDWEAMADSLASLNCPIRIP</sequence>
<evidence type="ECO:0000256" key="1">
    <source>
        <dbReference type="SAM" id="MobiDB-lite"/>
    </source>
</evidence>
<keyword evidence="3" id="KW-1185">Reference proteome</keyword>
<dbReference type="Proteomes" id="UP001604336">
    <property type="component" value="Unassembled WGS sequence"/>
</dbReference>
<feature type="region of interest" description="Disordered" evidence="1">
    <location>
        <begin position="58"/>
        <end position="104"/>
    </location>
</feature>